<protein>
    <submittedName>
        <fullName evidence="2">YtkE</fullName>
    </submittedName>
</protein>
<name>I3NN49_9ACTN</name>
<evidence type="ECO:0000256" key="1">
    <source>
        <dbReference type="SAM" id="MobiDB-lite"/>
    </source>
</evidence>
<accession>I3NN49</accession>
<reference evidence="2" key="1">
    <citation type="journal article" date="2012" name="J. Am. Chem. Soc.">
        <title>Characterization of yatakemycin gene cluster revealing a radical S-adenosylmethionine dependent methyltransferase and highlighting spirocyclopropane biosynthesis.</title>
        <authorList>
            <person name="Huang W."/>
            <person name="Xu H."/>
            <person name="Li Y."/>
            <person name="Zhang F."/>
            <person name="Chen X.Y."/>
            <person name="He Q.L."/>
            <person name="Igarashi Y."/>
            <person name="Tang G.L."/>
        </authorList>
    </citation>
    <scope>NUCLEOTIDE SEQUENCE</scope>
    <source>
        <strain evidence="2">TP-A2060</strain>
    </source>
</reference>
<feature type="region of interest" description="Disordered" evidence="1">
    <location>
        <begin position="1"/>
        <end position="46"/>
    </location>
</feature>
<dbReference type="AlphaFoldDB" id="I3NN49"/>
<proteinExistence type="predicted"/>
<sequence>MAGPGGSGRSSAPHGRTVGRFSGEDAVRRPAGPAVIPRPGADGYDEHDEHDTFFGVARAEDRSPDAFLLGGLHTHHVVASHQQHCGCGDPRDLRVLSSGWRCLMEHADGAPPPADCPADTADDDAALADCPRPHEHWRVGHQLFFVLIQAVIAGVRCFVGELDAGDEGTAARSLGLASEMCRHSALAMKFAGGLSPVDYEYEVRPSMLPPAVRPGFSGFQTRDHALLVKTLRAARPALGALGFDHPAVVELEGALQRVYAAHRLVCARFDGTKIPSLRMEVSGPESAKRAGTDVIDELTTRRLALLRGTTSRPDRR</sequence>
<evidence type="ECO:0000313" key="2">
    <source>
        <dbReference type="EMBL" id="ADZ13537.1"/>
    </source>
</evidence>
<organism evidence="2">
    <name type="scientific">Streptomyces sp. TP-A2060</name>
    <dbReference type="NCBI Taxonomy" id="991125"/>
    <lineage>
        <taxon>Bacteria</taxon>
        <taxon>Bacillati</taxon>
        <taxon>Actinomycetota</taxon>
        <taxon>Actinomycetes</taxon>
        <taxon>Kitasatosporales</taxon>
        <taxon>Streptomycetaceae</taxon>
        <taxon>Streptomyces</taxon>
    </lineage>
</organism>
<dbReference type="EMBL" id="JF429418">
    <property type="protein sequence ID" value="ADZ13537.1"/>
    <property type="molecule type" value="Genomic_DNA"/>
</dbReference>